<feature type="compositionally biased region" description="Polar residues" evidence="1">
    <location>
        <begin position="95"/>
        <end position="105"/>
    </location>
</feature>
<reference evidence="3" key="1">
    <citation type="journal article" date="2011" name="Nat. Biotechnol.">
        <title>The genomic sequence of the Chinese hamster ovary (CHO)-K1 cell line.</title>
        <authorList>
            <person name="Xu X."/>
            <person name="Nagarajan H."/>
            <person name="Lewis N.E."/>
            <person name="Pan S."/>
            <person name="Cai Z."/>
            <person name="Liu X."/>
            <person name="Chen W."/>
            <person name="Xie M."/>
            <person name="Wang W."/>
            <person name="Hammond S."/>
            <person name="Andersen M.R."/>
            <person name="Neff N."/>
            <person name="Passarelli B."/>
            <person name="Koh W."/>
            <person name="Fan H.C."/>
            <person name="Wang J."/>
            <person name="Gui Y."/>
            <person name="Lee K.H."/>
            <person name="Betenbaugh M.J."/>
            <person name="Quake S.R."/>
            <person name="Famili I."/>
            <person name="Palsson B.O."/>
            <person name="Wang J."/>
        </authorList>
    </citation>
    <scope>NUCLEOTIDE SEQUENCE [LARGE SCALE GENOMIC DNA]</scope>
    <source>
        <strain evidence="3">CHO K1 cell line</strain>
    </source>
</reference>
<organism evidence="2 3">
    <name type="scientific">Cricetulus griseus</name>
    <name type="common">Chinese hamster</name>
    <name type="synonym">Cricetulus barabensis griseus</name>
    <dbReference type="NCBI Taxonomy" id="10029"/>
    <lineage>
        <taxon>Eukaryota</taxon>
        <taxon>Metazoa</taxon>
        <taxon>Chordata</taxon>
        <taxon>Craniata</taxon>
        <taxon>Vertebrata</taxon>
        <taxon>Euteleostomi</taxon>
        <taxon>Mammalia</taxon>
        <taxon>Eutheria</taxon>
        <taxon>Euarchontoglires</taxon>
        <taxon>Glires</taxon>
        <taxon>Rodentia</taxon>
        <taxon>Myomorpha</taxon>
        <taxon>Muroidea</taxon>
        <taxon>Cricetidae</taxon>
        <taxon>Cricetinae</taxon>
        <taxon>Cricetulus</taxon>
    </lineage>
</organism>
<feature type="compositionally biased region" description="Polar residues" evidence="1">
    <location>
        <begin position="56"/>
        <end position="65"/>
    </location>
</feature>
<dbReference type="EMBL" id="JH000376">
    <property type="protein sequence ID" value="EGW05469.1"/>
    <property type="molecule type" value="Genomic_DNA"/>
</dbReference>
<protein>
    <submittedName>
        <fullName evidence="2">Uncharacterized protein</fullName>
    </submittedName>
</protein>
<proteinExistence type="predicted"/>
<evidence type="ECO:0000256" key="1">
    <source>
        <dbReference type="SAM" id="MobiDB-lite"/>
    </source>
</evidence>
<sequence>MTCLKTQKSLSRKKPRSGRWWSTPLITALRRQRQVDLWEFKANLVYRSECQDRLSKTTQRNPVSKNQKRKKKEEAGGQVEEKGDKRWLRGEHNESTSYTCVKTSQ</sequence>
<accession>G3HHD6</accession>
<dbReference type="AlphaFoldDB" id="G3HHD6"/>
<gene>
    <name evidence="2" type="ORF">I79_010035</name>
</gene>
<evidence type="ECO:0000313" key="3">
    <source>
        <dbReference type="Proteomes" id="UP000001075"/>
    </source>
</evidence>
<name>G3HHD6_CRIGR</name>
<feature type="compositionally biased region" description="Basic and acidic residues" evidence="1">
    <location>
        <begin position="72"/>
        <end position="94"/>
    </location>
</feature>
<dbReference type="InParanoid" id="G3HHD6"/>
<dbReference type="Proteomes" id="UP000001075">
    <property type="component" value="Unassembled WGS sequence"/>
</dbReference>
<feature type="region of interest" description="Disordered" evidence="1">
    <location>
        <begin position="52"/>
        <end position="105"/>
    </location>
</feature>
<evidence type="ECO:0000313" key="2">
    <source>
        <dbReference type="EMBL" id="EGW05469.1"/>
    </source>
</evidence>